<feature type="compositionally biased region" description="Low complexity" evidence="1">
    <location>
        <begin position="210"/>
        <end position="225"/>
    </location>
</feature>
<proteinExistence type="predicted"/>
<feature type="region of interest" description="Disordered" evidence="1">
    <location>
        <begin position="56"/>
        <end position="128"/>
    </location>
</feature>
<organism evidence="2">
    <name type="scientific">Anthurium amnicola</name>
    <dbReference type="NCBI Taxonomy" id="1678845"/>
    <lineage>
        <taxon>Eukaryota</taxon>
        <taxon>Viridiplantae</taxon>
        <taxon>Streptophyta</taxon>
        <taxon>Embryophyta</taxon>
        <taxon>Tracheophyta</taxon>
        <taxon>Spermatophyta</taxon>
        <taxon>Magnoliopsida</taxon>
        <taxon>Liliopsida</taxon>
        <taxon>Araceae</taxon>
        <taxon>Pothoideae</taxon>
        <taxon>Potheae</taxon>
        <taxon>Anthurium</taxon>
    </lineage>
</organism>
<evidence type="ECO:0000313" key="2">
    <source>
        <dbReference type="EMBL" id="JAT52085.1"/>
    </source>
</evidence>
<name>A0A1D1YBV1_9ARAE</name>
<feature type="non-terminal residue" evidence="2">
    <location>
        <position position="1"/>
    </location>
</feature>
<sequence>DDDDDDGQEGAALHDAPSPWREPPPVVYPVAARTRSRMAPFCYGRGAGSAIARVPADASGCSWSSASESDGRDTGDRSCSGAECSEGSVEDSGSGGSPGLADGGSSETAVSVNGGGGGEAEDLAEGNQSVGDELVVASCCGPSSQSNSGELNLVSSGDSLSISIRGESTGGGVESGGGSFVSETRTEAEQMRLQSLLASSESTPSGGADPAGESATAEGGAAAPAIRDSGSNSDHSRGIPGSQ</sequence>
<feature type="non-terminal residue" evidence="2">
    <location>
        <position position="243"/>
    </location>
</feature>
<gene>
    <name evidence="2" type="ORF">g.59989</name>
</gene>
<evidence type="ECO:0000256" key="1">
    <source>
        <dbReference type="SAM" id="MobiDB-lite"/>
    </source>
</evidence>
<protein>
    <submittedName>
        <fullName evidence="2">Uncharacterized protein</fullName>
    </submittedName>
</protein>
<feature type="compositionally biased region" description="Gly residues" evidence="1">
    <location>
        <begin position="93"/>
        <end position="102"/>
    </location>
</feature>
<feature type="region of interest" description="Disordered" evidence="1">
    <location>
        <begin position="161"/>
        <end position="243"/>
    </location>
</feature>
<feature type="region of interest" description="Disordered" evidence="1">
    <location>
        <begin position="1"/>
        <end position="28"/>
    </location>
</feature>
<feature type="compositionally biased region" description="Polar residues" evidence="1">
    <location>
        <begin position="192"/>
        <end position="205"/>
    </location>
</feature>
<reference evidence="2" key="1">
    <citation type="submission" date="2015-07" db="EMBL/GenBank/DDBJ databases">
        <title>Transcriptome Assembly of Anthurium amnicola.</title>
        <authorList>
            <person name="Suzuki J."/>
        </authorList>
    </citation>
    <scope>NUCLEOTIDE SEQUENCE</scope>
</reference>
<accession>A0A1D1YBV1</accession>
<feature type="compositionally biased region" description="Low complexity" evidence="1">
    <location>
        <begin position="56"/>
        <end position="68"/>
    </location>
</feature>
<dbReference type="EMBL" id="GDJX01015851">
    <property type="protein sequence ID" value="JAT52085.1"/>
    <property type="molecule type" value="Transcribed_RNA"/>
</dbReference>
<feature type="compositionally biased region" description="Low complexity" evidence="1">
    <location>
        <begin position="83"/>
        <end position="92"/>
    </location>
</feature>
<dbReference type="AlphaFoldDB" id="A0A1D1YBV1"/>
<feature type="compositionally biased region" description="Gly residues" evidence="1">
    <location>
        <begin position="168"/>
        <end position="179"/>
    </location>
</feature>